<comment type="similarity">
    <text evidence="2">Belongs to the class-I pyridoxal-phosphate-dependent aminotransferase family.</text>
</comment>
<dbReference type="SUPFAM" id="SSF53383">
    <property type="entry name" value="PLP-dependent transferases"/>
    <property type="match status" value="1"/>
</dbReference>
<dbReference type="STRING" id="500633.CLOHIR_01989"/>
<dbReference type="AlphaFoldDB" id="B6G1I2"/>
<keyword evidence="4" id="KW-0456">Lyase</keyword>
<name>B6G1I2_PEPHT</name>
<dbReference type="PANTHER" id="PTHR43795">
    <property type="entry name" value="BIFUNCTIONAL ASPARTATE AMINOTRANSFERASE AND GLUTAMATE/ASPARTATE-PREPHENATE AMINOTRANSFERASE-RELATED"/>
    <property type="match status" value="1"/>
</dbReference>
<evidence type="ECO:0000256" key="1">
    <source>
        <dbReference type="ARBA" id="ARBA00022898"/>
    </source>
</evidence>
<evidence type="ECO:0000313" key="4">
    <source>
        <dbReference type="EMBL" id="EEA84366.1"/>
    </source>
</evidence>
<organism evidence="4 5">
    <name type="scientific">Peptacetobacter hiranonis (strain DSM 13275 / JCM 10541 / KCTC 15199 / TO-931)</name>
    <name type="common">Clostridium hiranonis</name>
    <dbReference type="NCBI Taxonomy" id="500633"/>
    <lineage>
        <taxon>Bacteria</taxon>
        <taxon>Bacillati</taxon>
        <taxon>Bacillota</taxon>
        <taxon>Clostridia</taxon>
        <taxon>Peptostreptococcales</taxon>
        <taxon>Peptostreptococcaceae</taxon>
        <taxon>Peptacetobacter</taxon>
    </lineage>
</organism>
<dbReference type="PROSITE" id="PS00105">
    <property type="entry name" value="AA_TRANSFER_CLASS_1"/>
    <property type="match status" value="1"/>
</dbReference>
<keyword evidence="5" id="KW-1185">Reference proteome</keyword>
<dbReference type="InterPro" id="IPR050478">
    <property type="entry name" value="Ethylene_sulfur-biosynth"/>
</dbReference>
<dbReference type="EMBL" id="ABWP01000074">
    <property type="protein sequence ID" value="EEA84366.1"/>
    <property type="molecule type" value="Genomic_DNA"/>
</dbReference>
<accession>B6G1I2</accession>
<dbReference type="InterPro" id="IPR015424">
    <property type="entry name" value="PyrdxlP-dep_Trfase"/>
</dbReference>
<dbReference type="CDD" id="cd00609">
    <property type="entry name" value="AAT_like"/>
    <property type="match status" value="1"/>
</dbReference>
<dbReference type="HOGENOM" id="CLU_038911_0_0_9"/>
<dbReference type="RefSeq" id="WP_006440850.1">
    <property type="nucleotide sequence ID" value="NZ_DS995359.1"/>
</dbReference>
<dbReference type="InterPro" id="IPR015422">
    <property type="entry name" value="PyrdxlP-dep_Trfase_small"/>
</dbReference>
<gene>
    <name evidence="4" type="primary">aspD</name>
    <name evidence="4" type="ORF">CLOHIR_01989</name>
</gene>
<comment type="caution">
    <text evidence="4">The sequence shown here is derived from an EMBL/GenBank/DDBJ whole genome shotgun (WGS) entry which is preliminary data.</text>
</comment>
<dbReference type="InterPro" id="IPR004838">
    <property type="entry name" value="NHTrfase_class1_PyrdxlP-BS"/>
</dbReference>
<comment type="cofactor">
    <cofactor evidence="2">
        <name>pyridoxal 5'-phosphate</name>
        <dbReference type="ChEBI" id="CHEBI:597326"/>
    </cofactor>
</comment>
<dbReference type="Gene3D" id="1.10.20.110">
    <property type="match status" value="1"/>
</dbReference>
<dbReference type="GO" id="GO:0030170">
    <property type="term" value="F:pyridoxal phosphate binding"/>
    <property type="evidence" value="ECO:0007669"/>
    <property type="project" value="InterPro"/>
</dbReference>
<feature type="domain" description="Aminotransferase class I/classII large" evidence="3">
    <location>
        <begin position="195"/>
        <end position="516"/>
    </location>
</feature>
<reference evidence="4 5" key="1">
    <citation type="submission" date="2008-09" db="EMBL/GenBank/DDBJ databases">
        <authorList>
            <person name="Fulton L."/>
            <person name="Clifton S."/>
            <person name="Fulton B."/>
            <person name="Xu J."/>
            <person name="Minx P."/>
            <person name="Pepin K.H."/>
            <person name="Johnson M."/>
            <person name="Thiruvilangam P."/>
            <person name="Bhonagiri V."/>
            <person name="Nash W.E."/>
            <person name="Mardis E.R."/>
            <person name="Wilson R.K."/>
        </authorList>
    </citation>
    <scope>NUCLEOTIDE SEQUENCE [LARGE SCALE GENOMIC DNA]</scope>
    <source>
        <strain evidence="4 5">DSM 13275</strain>
    </source>
</reference>
<evidence type="ECO:0000313" key="5">
    <source>
        <dbReference type="Proteomes" id="UP000003178"/>
    </source>
</evidence>
<dbReference type="InterPro" id="IPR004839">
    <property type="entry name" value="Aminotransferase_I/II_large"/>
</dbReference>
<dbReference type="OrthoDB" id="9804407at2"/>
<dbReference type="InterPro" id="IPR022518">
    <property type="entry name" value="Aspartate_4-decarboxylase"/>
</dbReference>
<evidence type="ECO:0000259" key="3">
    <source>
        <dbReference type="Pfam" id="PF00155"/>
    </source>
</evidence>
<dbReference type="NCBIfam" id="NF006755">
    <property type="entry name" value="PRK09275.1"/>
    <property type="match status" value="1"/>
</dbReference>
<dbReference type="Gene3D" id="3.40.640.10">
    <property type="entry name" value="Type I PLP-dependent aspartate aminotransferase-like (Major domain)"/>
    <property type="match status" value="1"/>
</dbReference>
<dbReference type="GO" id="GO:0006520">
    <property type="term" value="P:amino acid metabolic process"/>
    <property type="evidence" value="ECO:0007669"/>
    <property type="project" value="TreeGrafter"/>
</dbReference>
<proteinExistence type="inferred from homology"/>
<keyword evidence="2" id="KW-0032">Aminotransferase</keyword>
<dbReference type="PANTHER" id="PTHR43795:SF2">
    <property type="entry name" value="BIFUNCTIONAL ASPARTATE AMINOTRANSFERASE AND GLUTAMATE_ASPARTATE-PREPHENATE AMINOTRANSFERASE"/>
    <property type="match status" value="1"/>
</dbReference>
<dbReference type="InterPro" id="IPR015421">
    <property type="entry name" value="PyrdxlP-dep_Trfase_major"/>
</dbReference>
<keyword evidence="1" id="KW-0663">Pyridoxal phosphate</keyword>
<dbReference type="Gene3D" id="3.90.1150.10">
    <property type="entry name" value="Aspartate Aminotransferase, domain 1"/>
    <property type="match status" value="1"/>
</dbReference>
<dbReference type="NCBIfam" id="TIGR03801">
    <property type="entry name" value="asp_4_decarbox"/>
    <property type="match status" value="1"/>
</dbReference>
<dbReference type="Pfam" id="PF00155">
    <property type="entry name" value="Aminotran_1_2"/>
    <property type="match status" value="1"/>
</dbReference>
<dbReference type="GO" id="GO:0008483">
    <property type="term" value="F:transaminase activity"/>
    <property type="evidence" value="ECO:0007669"/>
    <property type="project" value="UniProtKB-KW"/>
</dbReference>
<reference evidence="4 5" key="2">
    <citation type="submission" date="2008-10" db="EMBL/GenBank/DDBJ databases">
        <title>Draft genome sequence of Clostridium hiranonis (DSM 13275).</title>
        <authorList>
            <person name="Sudarsanam P."/>
            <person name="Ley R."/>
            <person name="Guruge J."/>
            <person name="Turnbaugh P.J."/>
            <person name="Mahowald M."/>
            <person name="Liep D."/>
            <person name="Gordon J."/>
        </authorList>
    </citation>
    <scope>NUCLEOTIDE SEQUENCE [LARGE SCALE GENOMIC DNA]</scope>
    <source>
        <strain evidence="4 5">DSM 13275</strain>
    </source>
</reference>
<protein>
    <recommendedName>
        <fullName evidence="2">Aminotransferase</fullName>
        <ecNumber evidence="2">2.6.1.-</ecNumber>
    </recommendedName>
</protein>
<dbReference type="EC" id="2.6.1.-" evidence="2"/>
<keyword evidence="2" id="KW-0808">Transferase</keyword>
<dbReference type="Proteomes" id="UP000003178">
    <property type="component" value="Unassembled WGS sequence"/>
</dbReference>
<evidence type="ECO:0000256" key="2">
    <source>
        <dbReference type="RuleBase" id="RU000481"/>
    </source>
</evidence>
<dbReference type="eggNOG" id="COG0436">
    <property type="taxonomic scope" value="Bacteria"/>
</dbReference>
<sequence length="543" mass="62280">MINYTKEEIKKMYNRLSPFEFKNELIEIAKDTSNTKNIPLLDAGRGNPNWTCSSAREAFFTFGHFAVTETRLNWDLGNLSGMPQKDGIAKRLFNYIEENKDMPGAFLLKNIVNYGITEMGFNPDEFVHELADGIIGDNYPLPDRMLPHIEKIVHDYLVQEMKYNIDDEYGDIQVFAVEGATAAMCYIFDSLMANELLRRGDKIAMMTPIFTPYLEIPNLPRYNFDIVNINADVVDERGVHTWQFSRKELEKLKDKSIKALFVVNPNNPASIGMDEHTCDELIDVVKTYNEDLMIISDDVYGTFVNDFSSLMSKLPYNTLGVYSYSKYFGVTGWRLGTFAVHERNVFDKKIKELKGESKKLVDKRYSDMSLNPSALTFMERVVADSRRVALNHTAGLSTPQQVQMAFFSAFALIDKVDAYKKLNMSICRRRQRLLFESLGIDYVNLENSAAYYFQFDIDEWGRLNHGQDFVDFMHNNFDASDILYKLAKDYAIVLLGGNGFAAPKWSIRVSLANLDDRAYITIGASIKNILNDYVELWKSKKTN</sequence>
<dbReference type="GO" id="GO:0016829">
    <property type="term" value="F:lyase activity"/>
    <property type="evidence" value="ECO:0007669"/>
    <property type="project" value="UniProtKB-KW"/>
</dbReference>